<keyword evidence="3" id="KW-1185">Reference proteome</keyword>
<dbReference type="SUPFAM" id="SSF159888">
    <property type="entry name" value="YdhG-like"/>
    <property type="match status" value="1"/>
</dbReference>
<evidence type="ECO:0000313" key="3">
    <source>
        <dbReference type="Proteomes" id="UP001501510"/>
    </source>
</evidence>
<comment type="caution">
    <text evidence="2">The sequence shown here is derived from an EMBL/GenBank/DDBJ whole genome shotgun (WGS) entry which is preliminary data.</text>
</comment>
<protein>
    <recommendedName>
        <fullName evidence="1">YdhG-like domain-containing protein</fullName>
    </recommendedName>
</protein>
<name>A0ABP3UVZ0_9CLOT</name>
<dbReference type="RefSeq" id="WP_343761382.1">
    <property type="nucleotide sequence ID" value="NZ_BAAACG010000009.1"/>
</dbReference>
<dbReference type="EMBL" id="BAAACG010000009">
    <property type="protein sequence ID" value="GAA0740465.1"/>
    <property type="molecule type" value="Genomic_DNA"/>
</dbReference>
<evidence type="ECO:0000313" key="2">
    <source>
        <dbReference type="EMBL" id="GAA0740465.1"/>
    </source>
</evidence>
<dbReference type="Proteomes" id="UP001501510">
    <property type="component" value="Unassembled WGS sequence"/>
</dbReference>
<dbReference type="Gene3D" id="3.90.1150.200">
    <property type="match status" value="1"/>
</dbReference>
<reference evidence="3" key="1">
    <citation type="journal article" date="2019" name="Int. J. Syst. Evol. Microbiol.">
        <title>The Global Catalogue of Microorganisms (GCM) 10K type strain sequencing project: providing services to taxonomists for standard genome sequencing and annotation.</title>
        <authorList>
            <consortium name="The Broad Institute Genomics Platform"/>
            <consortium name="The Broad Institute Genome Sequencing Center for Infectious Disease"/>
            <person name="Wu L."/>
            <person name="Ma J."/>
        </authorList>
    </citation>
    <scope>NUCLEOTIDE SEQUENCE [LARGE SCALE GENOMIC DNA]</scope>
    <source>
        <strain evidence="3">JCM 1407</strain>
    </source>
</reference>
<gene>
    <name evidence="2" type="ORF">GCM10008906_20470</name>
</gene>
<sequence length="133" mass="15772">MKQRKDGFVDLYVSNLEGIRKKKAIVILNYIRENYKNVIESNKYNMPTFELNHTYIAFASQKNYFSFYTHERRVIKSLKHKIPTLTVGKGCVKFKDTEEIPEEILKQCIDRIFTEEPICTRCKIKNCNECSIH</sequence>
<dbReference type="InterPro" id="IPR014922">
    <property type="entry name" value="YdhG-like"/>
</dbReference>
<proteinExistence type="predicted"/>
<dbReference type="Pfam" id="PF08818">
    <property type="entry name" value="DUF1801"/>
    <property type="match status" value="1"/>
</dbReference>
<organism evidence="2 3">
    <name type="scientific">Clostridium oceanicum</name>
    <dbReference type="NCBI Taxonomy" id="1543"/>
    <lineage>
        <taxon>Bacteria</taxon>
        <taxon>Bacillati</taxon>
        <taxon>Bacillota</taxon>
        <taxon>Clostridia</taxon>
        <taxon>Eubacteriales</taxon>
        <taxon>Clostridiaceae</taxon>
        <taxon>Clostridium</taxon>
    </lineage>
</organism>
<evidence type="ECO:0000259" key="1">
    <source>
        <dbReference type="Pfam" id="PF08818"/>
    </source>
</evidence>
<feature type="domain" description="YdhG-like" evidence="1">
    <location>
        <begin position="23"/>
        <end position="110"/>
    </location>
</feature>
<accession>A0ABP3UVZ0</accession>